<comment type="caution">
    <text evidence="1">The sequence shown here is derived from an EMBL/GenBank/DDBJ whole genome shotgun (WGS) entry which is preliminary data.</text>
</comment>
<feature type="non-terminal residue" evidence="1">
    <location>
        <position position="1"/>
    </location>
</feature>
<evidence type="ECO:0000313" key="1">
    <source>
        <dbReference type="EMBL" id="MBZ4037901.1"/>
    </source>
</evidence>
<accession>A0A9X1HF20</accession>
<protein>
    <submittedName>
        <fullName evidence="1">Uncharacterized protein</fullName>
    </submittedName>
</protein>
<sequence>MDLNLAAHLLALTKLGLSVRIEGLAHDATYIGKATRIYHDLLFGAARGHDPERNCFATLIDGLEQLSIQGTTKGHLHRGV</sequence>
<organism evidence="1 2">
    <name type="scientific">Flavobacterium potami</name>
    <dbReference type="NCBI Taxonomy" id="2872310"/>
    <lineage>
        <taxon>Bacteria</taxon>
        <taxon>Pseudomonadati</taxon>
        <taxon>Bacteroidota</taxon>
        <taxon>Flavobacteriia</taxon>
        <taxon>Flavobacteriales</taxon>
        <taxon>Flavobacteriaceae</taxon>
        <taxon>Flavobacterium</taxon>
    </lineage>
</organism>
<dbReference type="Proteomes" id="UP001139366">
    <property type="component" value="Unassembled WGS sequence"/>
</dbReference>
<dbReference type="AlphaFoldDB" id="A0A9X1HF20"/>
<gene>
    <name evidence="1" type="ORF">K6T82_24360</name>
</gene>
<dbReference type="EMBL" id="JAINUY010000098">
    <property type="protein sequence ID" value="MBZ4037901.1"/>
    <property type="molecule type" value="Genomic_DNA"/>
</dbReference>
<evidence type="ECO:0000313" key="2">
    <source>
        <dbReference type="Proteomes" id="UP001139366"/>
    </source>
</evidence>
<keyword evidence="2" id="KW-1185">Reference proteome</keyword>
<name>A0A9X1HF20_9FLAO</name>
<reference evidence="1 2" key="1">
    <citation type="journal article" date="2023" name="Antonie Van Leeuwenhoek">
        <title>Flavobacterium potami sp. nov., a multi-metal resistance genes harbouring bacterium isolated from shallow river silt.</title>
        <authorList>
            <person name="Li S."/>
            <person name="Mao S."/>
            <person name="Mu W."/>
            <person name="Guo B."/>
            <person name="Li C."/>
            <person name="Zhu Q."/>
            <person name="Hou X."/>
            <person name="Zhao Y."/>
            <person name="Wei S."/>
            <person name="Liu H."/>
            <person name="Liu A."/>
        </authorList>
    </citation>
    <scope>NUCLEOTIDE SEQUENCE [LARGE SCALE GENOMIC DNA]</scope>
    <source>
        <strain evidence="1 2">17A</strain>
    </source>
</reference>
<proteinExistence type="predicted"/>
<dbReference type="RefSeq" id="WP_223711667.1">
    <property type="nucleotide sequence ID" value="NZ_JAINUY010000098.1"/>
</dbReference>